<evidence type="ECO:0000256" key="4">
    <source>
        <dbReference type="PROSITE-ProRule" id="PRU00335"/>
    </source>
</evidence>
<dbReference type="EMBL" id="RKRA01000001">
    <property type="protein sequence ID" value="RPF27238.1"/>
    <property type="molecule type" value="Genomic_DNA"/>
</dbReference>
<dbReference type="InterPro" id="IPR001647">
    <property type="entry name" value="HTH_TetR"/>
</dbReference>
<feature type="compositionally biased region" description="Polar residues" evidence="5">
    <location>
        <begin position="1"/>
        <end position="12"/>
    </location>
</feature>
<reference evidence="7 8" key="1">
    <citation type="submission" date="2018-11" db="EMBL/GenBank/DDBJ databases">
        <title>Sequencing the genomes of 1000 actinobacteria strains.</title>
        <authorList>
            <person name="Klenk H.-P."/>
        </authorList>
    </citation>
    <scope>NUCLEOTIDE SEQUENCE [LARGE SCALE GENOMIC DNA]</scope>
    <source>
        <strain evidence="7 8">DSM 14418</strain>
    </source>
</reference>
<dbReference type="InterPro" id="IPR045823">
    <property type="entry name" value="TetR_C_32"/>
</dbReference>
<dbReference type="OrthoDB" id="4542604at2"/>
<feature type="compositionally biased region" description="Low complexity" evidence="5">
    <location>
        <begin position="238"/>
        <end position="272"/>
    </location>
</feature>
<evidence type="ECO:0000313" key="8">
    <source>
        <dbReference type="Proteomes" id="UP000280726"/>
    </source>
</evidence>
<dbReference type="SUPFAM" id="SSF48498">
    <property type="entry name" value="Tetracyclin repressor-like, C-terminal domain"/>
    <property type="match status" value="1"/>
</dbReference>
<feature type="domain" description="HTH tetR-type" evidence="6">
    <location>
        <begin position="53"/>
        <end position="112"/>
    </location>
</feature>
<organism evidence="7 8">
    <name type="scientific">Georgenia muralis</name>
    <dbReference type="NCBI Taxonomy" id="154117"/>
    <lineage>
        <taxon>Bacteria</taxon>
        <taxon>Bacillati</taxon>
        <taxon>Actinomycetota</taxon>
        <taxon>Actinomycetes</taxon>
        <taxon>Micrococcales</taxon>
        <taxon>Bogoriellaceae</taxon>
        <taxon>Georgenia</taxon>
    </lineage>
</organism>
<dbReference type="Pfam" id="PF00440">
    <property type="entry name" value="TetR_N"/>
    <property type="match status" value="1"/>
</dbReference>
<keyword evidence="3" id="KW-0804">Transcription</keyword>
<sequence>MPVTDRTPTPGESSAFAGGSTGDAGDSARAGSARAHGRPTPDGRSTRWAGHRTSRREELVRAARRAVQHGGPDLSMDELAAAIGTSKSILYRYFTDKTGLQTAVGEEVLGRMRIALEEAAATAGGPRERISAMVAVYLEMVDRAPHVYTFVTRTEAASTAGALRGFVAEVADLVVDSLLPALRGEEPGDGPDDETLAVAHVWAAGVVGLVRGAAERWIASRIDRPGESGSAVGTTEVAAPSASATSSGAPTSGAVPSAGAASSSAGAASTPSGAEGVLAEMSREEMTAHLANWLWDGAVGVTRRARRRP</sequence>
<dbReference type="PANTHER" id="PTHR30055">
    <property type="entry name" value="HTH-TYPE TRANSCRIPTIONAL REGULATOR RUTR"/>
    <property type="match status" value="1"/>
</dbReference>
<dbReference type="Gene3D" id="1.10.357.10">
    <property type="entry name" value="Tetracycline Repressor, domain 2"/>
    <property type="match status" value="1"/>
</dbReference>
<feature type="region of interest" description="Disordered" evidence="5">
    <location>
        <begin position="224"/>
        <end position="272"/>
    </location>
</feature>
<accession>A0A3N4ZNF8</accession>
<feature type="compositionally biased region" description="Low complexity" evidence="5">
    <location>
        <begin position="13"/>
        <end position="34"/>
    </location>
</feature>
<evidence type="ECO:0000259" key="6">
    <source>
        <dbReference type="PROSITE" id="PS50977"/>
    </source>
</evidence>
<evidence type="ECO:0000256" key="5">
    <source>
        <dbReference type="SAM" id="MobiDB-lite"/>
    </source>
</evidence>
<dbReference type="PANTHER" id="PTHR30055:SF234">
    <property type="entry name" value="HTH-TYPE TRANSCRIPTIONAL REGULATOR BETI"/>
    <property type="match status" value="1"/>
</dbReference>
<dbReference type="PROSITE" id="PS50977">
    <property type="entry name" value="HTH_TETR_2"/>
    <property type="match status" value="1"/>
</dbReference>
<keyword evidence="2 4" id="KW-0238">DNA-binding</keyword>
<dbReference type="AlphaFoldDB" id="A0A3N4ZNF8"/>
<dbReference type="RefSeq" id="WP_123916645.1">
    <property type="nucleotide sequence ID" value="NZ_RKRA01000001.1"/>
</dbReference>
<comment type="caution">
    <text evidence="7">The sequence shown here is derived from an EMBL/GenBank/DDBJ whole genome shotgun (WGS) entry which is preliminary data.</text>
</comment>
<evidence type="ECO:0000313" key="7">
    <source>
        <dbReference type="EMBL" id="RPF27238.1"/>
    </source>
</evidence>
<dbReference type="InterPro" id="IPR036271">
    <property type="entry name" value="Tet_transcr_reg_TetR-rel_C_sf"/>
</dbReference>
<gene>
    <name evidence="7" type="ORF">EDD32_1709</name>
</gene>
<proteinExistence type="predicted"/>
<dbReference type="GO" id="GO:0000976">
    <property type="term" value="F:transcription cis-regulatory region binding"/>
    <property type="evidence" value="ECO:0007669"/>
    <property type="project" value="TreeGrafter"/>
</dbReference>
<dbReference type="Proteomes" id="UP000280726">
    <property type="component" value="Unassembled WGS sequence"/>
</dbReference>
<dbReference type="GO" id="GO:0003700">
    <property type="term" value="F:DNA-binding transcription factor activity"/>
    <property type="evidence" value="ECO:0007669"/>
    <property type="project" value="TreeGrafter"/>
</dbReference>
<dbReference type="InterPro" id="IPR050109">
    <property type="entry name" value="HTH-type_TetR-like_transc_reg"/>
</dbReference>
<name>A0A3N4ZNF8_9MICO</name>
<keyword evidence="1" id="KW-0805">Transcription regulation</keyword>
<protein>
    <submittedName>
        <fullName evidence="7">TetR family transcriptional regulator</fullName>
    </submittedName>
</protein>
<feature type="region of interest" description="Disordered" evidence="5">
    <location>
        <begin position="1"/>
        <end position="54"/>
    </location>
</feature>
<evidence type="ECO:0000256" key="3">
    <source>
        <dbReference type="ARBA" id="ARBA00023163"/>
    </source>
</evidence>
<dbReference type="InterPro" id="IPR009057">
    <property type="entry name" value="Homeodomain-like_sf"/>
</dbReference>
<evidence type="ECO:0000256" key="2">
    <source>
        <dbReference type="ARBA" id="ARBA00023125"/>
    </source>
</evidence>
<dbReference type="SUPFAM" id="SSF46689">
    <property type="entry name" value="Homeodomain-like"/>
    <property type="match status" value="1"/>
</dbReference>
<feature type="DNA-binding region" description="H-T-H motif" evidence="4">
    <location>
        <begin position="75"/>
        <end position="94"/>
    </location>
</feature>
<evidence type="ECO:0000256" key="1">
    <source>
        <dbReference type="ARBA" id="ARBA00023015"/>
    </source>
</evidence>
<dbReference type="Pfam" id="PF19344">
    <property type="entry name" value="TetR_C_32"/>
    <property type="match status" value="1"/>
</dbReference>
<keyword evidence="8" id="KW-1185">Reference proteome</keyword>